<dbReference type="PANTHER" id="PTHR13593:SF113">
    <property type="entry name" value="SI:DKEY-266F7.9"/>
    <property type="match status" value="1"/>
</dbReference>
<evidence type="ECO:0000313" key="2">
    <source>
        <dbReference type="EMBL" id="KAF1817520.1"/>
    </source>
</evidence>
<evidence type="ECO:0000259" key="1">
    <source>
        <dbReference type="SMART" id="SM00148"/>
    </source>
</evidence>
<reference evidence="4" key="2">
    <citation type="submission" date="2020-04" db="EMBL/GenBank/DDBJ databases">
        <authorList>
            <consortium name="NCBI Genome Project"/>
        </authorList>
    </citation>
    <scope>NUCLEOTIDE SEQUENCE</scope>
    <source>
        <strain evidence="4">CBS 781.70</strain>
    </source>
</reference>
<evidence type="ECO:0000313" key="4">
    <source>
        <dbReference type="RefSeq" id="XP_033539151.1"/>
    </source>
</evidence>
<dbReference type="Proteomes" id="UP000504638">
    <property type="component" value="Unplaced"/>
</dbReference>
<protein>
    <submittedName>
        <fullName evidence="2 4">Phosphatidylinositol phospholipase C</fullName>
    </submittedName>
</protein>
<dbReference type="EMBL" id="ML975149">
    <property type="protein sequence ID" value="KAF1817520.1"/>
    <property type="molecule type" value="Genomic_DNA"/>
</dbReference>
<evidence type="ECO:0000313" key="3">
    <source>
        <dbReference type="Proteomes" id="UP000504638"/>
    </source>
</evidence>
<dbReference type="PANTHER" id="PTHR13593">
    <property type="match status" value="1"/>
</dbReference>
<dbReference type="OrthoDB" id="1046782at2759"/>
<reference evidence="2 4" key="1">
    <citation type="submission" date="2020-01" db="EMBL/GenBank/DDBJ databases">
        <authorList>
            <consortium name="DOE Joint Genome Institute"/>
            <person name="Haridas S."/>
            <person name="Albert R."/>
            <person name="Binder M."/>
            <person name="Bloem J."/>
            <person name="Labutti K."/>
            <person name="Salamov A."/>
            <person name="Andreopoulos B."/>
            <person name="Baker S.E."/>
            <person name="Barry K."/>
            <person name="Bills G."/>
            <person name="Bluhm B.H."/>
            <person name="Cannon C."/>
            <person name="Castanera R."/>
            <person name="Culley D.E."/>
            <person name="Daum C."/>
            <person name="Ezra D."/>
            <person name="Gonzalez J.B."/>
            <person name="Henrissat B."/>
            <person name="Kuo A."/>
            <person name="Liang C."/>
            <person name="Lipzen A."/>
            <person name="Lutzoni F."/>
            <person name="Magnuson J."/>
            <person name="Mondo S."/>
            <person name="Nolan M."/>
            <person name="Ohm R."/>
            <person name="Pangilinan J."/>
            <person name="Park H.-J."/>
            <person name="Ramirez L."/>
            <person name="Alfaro M."/>
            <person name="Sun H."/>
            <person name="Tritt A."/>
            <person name="Yoshinaga Y."/>
            <person name="Zwiers L.-H."/>
            <person name="Turgeon B.G."/>
            <person name="Goodwin S.B."/>
            <person name="Spatafora J.W."/>
            <person name="Crous P.W."/>
            <person name="Grigoriev I.V."/>
        </authorList>
    </citation>
    <scope>NUCLEOTIDE SEQUENCE</scope>
    <source>
        <strain evidence="2 4">CBS 781.70</strain>
    </source>
</reference>
<dbReference type="Gene3D" id="3.20.20.190">
    <property type="entry name" value="Phosphatidylinositol (PI) phosphodiesterase"/>
    <property type="match status" value="1"/>
</dbReference>
<dbReference type="GeneID" id="54419095"/>
<dbReference type="SUPFAM" id="SSF51695">
    <property type="entry name" value="PLC-like phosphodiesterases"/>
    <property type="match status" value="1"/>
</dbReference>
<gene>
    <name evidence="2 4" type="ORF">P152DRAFT_454106</name>
</gene>
<dbReference type="GO" id="GO:0006629">
    <property type="term" value="P:lipid metabolic process"/>
    <property type="evidence" value="ECO:0007669"/>
    <property type="project" value="InterPro"/>
</dbReference>
<reference evidence="4" key="3">
    <citation type="submission" date="2025-04" db="UniProtKB">
        <authorList>
            <consortium name="RefSeq"/>
        </authorList>
    </citation>
    <scope>IDENTIFICATION</scope>
    <source>
        <strain evidence="4">CBS 781.70</strain>
    </source>
</reference>
<dbReference type="AlphaFoldDB" id="A0A6G1GI25"/>
<dbReference type="RefSeq" id="XP_033539151.1">
    <property type="nucleotide sequence ID" value="XM_033678525.1"/>
</dbReference>
<dbReference type="InterPro" id="IPR051057">
    <property type="entry name" value="PI-PLC_domain"/>
</dbReference>
<dbReference type="PROSITE" id="PS50007">
    <property type="entry name" value="PIPLC_X_DOMAIN"/>
    <property type="match status" value="1"/>
</dbReference>
<dbReference type="GO" id="GO:0008081">
    <property type="term" value="F:phosphoric diester hydrolase activity"/>
    <property type="evidence" value="ECO:0007669"/>
    <property type="project" value="InterPro"/>
</dbReference>
<dbReference type="CDD" id="cd08586">
    <property type="entry name" value="PI-PLCc_BcPLC_like"/>
    <property type="match status" value="1"/>
</dbReference>
<organism evidence="2">
    <name type="scientific">Eremomyces bilateralis CBS 781.70</name>
    <dbReference type="NCBI Taxonomy" id="1392243"/>
    <lineage>
        <taxon>Eukaryota</taxon>
        <taxon>Fungi</taxon>
        <taxon>Dikarya</taxon>
        <taxon>Ascomycota</taxon>
        <taxon>Pezizomycotina</taxon>
        <taxon>Dothideomycetes</taxon>
        <taxon>Dothideomycetes incertae sedis</taxon>
        <taxon>Eremomycetales</taxon>
        <taxon>Eremomycetaceae</taxon>
        <taxon>Eremomyces</taxon>
    </lineage>
</organism>
<accession>A0A6G1GI25</accession>
<proteinExistence type="predicted"/>
<name>A0A6G1GI25_9PEZI</name>
<sequence>MAPHITIRNLTSDSITVVLLERFSPPGHDDPGHVKKLSSLTRNVTEFVSNATGLSSLGPPSRKLPDNAQPYARQDVDLPLDSFAARSTDLAPTDRSADDIARLTVSVDNQRYRIDVPGPQPKYGSQTFTPLDQSPRRELTGIWLSGSSTLAVYSSAHLDSWMRELPDHLPLSALSIPGTHNSPTCHSALPSVRCQAVSPREQLLNGVRFFDVRVQPEEPENPNHDGLVLVHGVFPISLTGKKHFRDLMNESLEFLDQHPSETLIMSIKREGPGTHNDAQLAEKLARHYAGDEGKWFTQPRVPTLGEARGKIVLFRRFGLSDELRQRNDGRGWGGLNAENWAYNTQDCETGDVRVQDFCEVLDTVNIDDKIKYVTEHLARAGGVTWPTEGDTGKVFVNFLTASNFWSPGCWPDKIAAKLNPAAIDFLAGKQQHGDQGDWGTGIVVMDWVGDEGDWDLVRAVVGMNARIMKRTRR</sequence>
<dbReference type="Pfam" id="PF00388">
    <property type="entry name" value="PI-PLC-X"/>
    <property type="match status" value="1"/>
</dbReference>
<keyword evidence="3" id="KW-1185">Reference proteome</keyword>
<dbReference type="SMART" id="SM00148">
    <property type="entry name" value="PLCXc"/>
    <property type="match status" value="1"/>
</dbReference>
<dbReference type="InterPro" id="IPR017946">
    <property type="entry name" value="PLC-like_Pdiesterase_TIM-brl"/>
</dbReference>
<dbReference type="InterPro" id="IPR000909">
    <property type="entry name" value="PLipase_C_PInositol-sp_X_dom"/>
</dbReference>
<feature type="domain" description="Phosphatidylinositol-specific phospholipase C X" evidence="1">
    <location>
        <begin position="167"/>
        <end position="316"/>
    </location>
</feature>